<accession>A0ACC0NWY3</accession>
<reference evidence="1" key="1">
    <citation type="submission" date="2022-02" db="EMBL/GenBank/DDBJ databases">
        <title>Plant Genome Project.</title>
        <authorList>
            <person name="Zhang R.-G."/>
        </authorList>
    </citation>
    <scope>NUCLEOTIDE SEQUENCE</scope>
    <source>
        <strain evidence="1">AT1</strain>
    </source>
</reference>
<name>A0ACC0NWY3_RHOML</name>
<organism evidence="1 2">
    <name type="scientific">Rhododendron molle</name>
    <name type="common">Chinese azalea</name>
    <name type="synonym">Azalea mollis</name>
    <dbReference type="NCBI Taxonomy" id="49168"/>
    <lineage>
        <taxon>Eukaryota</taxon>
        <taxon>Viridiplantae</taxon>
        <taxon>Streptophyta</taxon>
        <taxon>Embryophyta</taxon>
        <taxon>Tracheophyta</taxon>
        <taxon>Spermatophyta</taxon>
        <taxon>Magnoliopsida</taxon>
        <taxon>eudicotyledons</taxon>
        <taxon>Gunneridae</taxon>
        <taxon>Pentapetalae</taxon>
        <taxon>asterids</taxon>
        <taxon>Ericales</taxon>
        <taxon>Ericaceae</taxon>
        <taxon>Ericoideae</taxon>
        <taxon>Rhodoreae</taxon>
        <taxon>Rhododendron</taxon>
    </lineage>
</organism>
<dbReference type="EMBL" id="CM046392">
    <property type="protein sequence ID" value="KAI8557098.1"/>
    <property type="molecule type" value="Genomic_DNA"/>
</dbReference>
<dbReference type="Proteomes" id="UP001062846">
    <property type="component" value="Chromosome 5"/>
</dbReference>
<protein>
    <submittedName>
        <fullName evidence="1">Uncharacterized protein</fullName>
    </submittedName>
</protein>
<gene>
    <name evidence="1" type="ORF">RHMOL_Rhmol05G0308400</name>
</gene>
<sequence length="177" mass="20065">MSKNQLGNLQIHKKKMDHFSYHNQNNTHTNSSNFASVLETHTKQKVGSDKNGKKSRKELKLSTAPQSVAARERRHRISDRFKILQSLVPGGAKMDTVSMLDEAIHYVKFLKAQIWLHENMFSIMDDYCVVDPSLLFSGHEQSDLCWPENVVGGGVELSPPFRLPEVYFQGGEAMGFD</sequence>
<evidence type="ECO:0000313" key="1">
    <source>
        <dbReference type="EMBL" id="KAI8557098.1"/>
    </source>
</evidence>
<evidence type="ECO:0000313" key="2">
    <source>
        <dbReference type="Proteomes" id="UP001062846"/>
    </source>
</evidence>
<keyword evidence="2" id="KW-1185">Reference proteome</keyword>
<comment type="caution">
    <text evidence="1">The sequence shown here is derived from an EMBL/GenBank/DDBJ whole genome shotgun (WGS) entry which is preliminary data.</text>
</comment>
<proteinExistence type="predicted"/>